<keyword evidence="3" id="KW-1185">Reference proteome</keyword>
<feature type="compositionally biased region" description="Pro residues" evidence="1">
    <location>
        <begin position="113"/>
        <end position="122"/>
    </location>
</feature>
<dbReference type="Proteomes" id="UP000559256">
    <property type="component" value="Unassembled WGS sequence"/>
</dbReference>
<gene>
    <name evidence="2" type="ORF">D9758_010123</name>
</gene>
<dbReference type="AlphaFoldDB" id="A0A8H5FSB4"/>
<dbReference type="OrthoDB" id="774557at2759"/>
<organism evidence="2 3">
    <name type="scientific">Tetrapyrgos nigripes</name>
    <dbReference type="NCBI Taxonomy" id="182062"/>
    <lineage>
        <taxon>Eukaryota</taxon>
        <taxon>Fungi</taxon>
        <taxon>Dikarya</taxon>
        <taxon>Basidiomycota</taxon>
        <taxon>Agaricomycotina</taxon>
        <taxon>Agaricomycetes</taxon>
        <taxon>Agaricomycetidae</taxon>
        <taxon>Agaricales</taxon>
        <taxon>Marasmiineae</taxon>
        <taxon>Marasmiaceae</taxon>
        <taxon>Tetrapyrgos</taxon>
    </lineage>
</organism>
<protein>
    <submittedName>
        <fullName evidence="2">Uncharacterized protein</fullName>
    </submittedName>
</protein>
<dbReference type="EMBL" id="JAACJM010000098">
    <property type="protein sequence ID" value="KAF5346933.1"/>
    <property type="molecule type" value="Genomic_DNA"/>
</dbReference>
<dbReference type="Pfam" id="PF01803">
    <property type="entry name" value="LIM_bind"/>
    <property type="match status" value="1"/>
</dbReference>
<feature type="compositionally biased region" description="Low complexity" evidence="1">
    <location>
        <begin position="30"/>
        <end position="47"/>
    </location>
</feature>
<evidence type="ECO:0000256" key="1">
    <source>
        <dbReference type="SAM" id="MobiDB-lite"/>
    </source>
</evidence>
<feature type="region of interest" description="Disordered" evidence="1">
    <location>
        <begin position="312"/>
        <end position="336"/>
    </location>
</feature>
<accession>A0A8H5FSB4</accession>
<evidence type="ECO:0000313" key="2">
    <source>
        <dbReference type="EMBL" id="KAF5346933.1"/>
    </source>
</evidence>
<name>A0A8H5FSB4_9AGAR</name>
<dbReference type="PANTHER" id="PTHR10378">
    <property type="entry name" value="LIM DOMAIN-BINDING PROTEIN"/>
    <property type="match status" value="1"/>
</dbReference>
<proteinExistence type="predicted"/>
<reference evidence="2 3" key="1">
    <citation type="journal article" date="2020" name="ISME J.">
        <title>Uncovering the hidden diversity of litter-decomposition mechanisms in mushroom-forming fungi.</title>
        <authorList>
            <person name="Floudas D."/>
            <person name="Bentzer J."/>
            <person name="Ahren D."/>
            <person name="Johansson T."/>
            <person name="Persson P."/>
            <person name="Tunlid A."/>
        </authorList>
    </citation>
    <scope>NUCLEOTIDE SEQUENCE [LARGE SCALE GENOMIC DNA]</scope>
    <source>
        <strain evidence="2 3">CBS 291.85</strain>
    </source>
</reference>
<feature type="region of interest" description="Disordered" evidence="1">
    <location>
        <begin position="102"/>
        <end position="172"/>
    </location>
</feature>
<dbReference type="InterPro" id="IPR029005">
    <property type="entry name" value="LIM-bd/SEUSS"/>
</dbReference>
<sequence>MDQNTSTIAELRAEQVDQISDNLPRPSCHPASLDASAADSSSSSPLSQRLHCVMEGLKELFNELEPEQLVFVLPKMEKLMERANETKGLDFRELDQFLQYSAPSSGGVSHPPAISPRPPNQHPPSSTEPSPTVSSSPLSDPSQNQQPQSQPHPQPQPQSIPSTSAVSIPRAVPNTPALGHGVGLIRLLQFSGFLANESKQKLQLCWWNDLIREYFSPKAVMRFTLWKDSQRNEAKPFEIGVPILPRFFLATTQSGVKSMTLTLDGARERLFAYGHAVVECVSAIWTYRYTNGYIVTLRGPLTVHVLLTASPPPGPAGSTQTSASKGGNKLVDHDIN</sequence>
<feature type="compositionally biased region" description="Low complexity" evidence="1">
    <location>
        <begin position="123"/>
        <end position="149"/>
    </location>
</feature>
<comment type="caution">
    <text evidence="2">The sequence shown here is derived from an EMBL/GenBank/DDBJ whole genome shotgun (WGS) entry which is preliminary data.</text>
</comment>
<feature type="region of interest" description="Disordered" evidence="1">
    <location>
        <begin position="21"/>
        <end position="47"/>
    </location>
</feature>
<evidence type="ECO:0000313" key="3">
    <source>
        <dbReference type="Proteomes" id="UP000559256"/>
    </source>
</evidence>